<dbReference type="Proteomes" id="UP000018542">
    <property type="component" value="Chromosome"/>
</dbReference>
<dbReference type="AlphaFoldDB" id="V5SG02"/>
<sequence length="127" mass="14290">MNTPLEISFKGLDKSPVIEAKIAERTAKLEKHFDRMTHCRVVVAAPNKHHHKGKTYEIKIDIGIPGGAPLIVTHESAVGQAQEDLKIALRDAFDAADRRLHEIVDKKNTASRAERNRRRPQKPTDLD</sequence>
<name>V5SG02_9HYPH</name>
<evidence type="ECO:0000256" key="1">
    <source>
        <dbReference type="SAM" id="MobiDB-lite"/>
    </source>
</evidence>
<protein>
    <submittedName>
        <fullName evidence="2">30S ribosomal protein S30</fullName>
    </submittedName>
</protein>
<dbReference type="EMBL" id="CP006912">
    <property type="protein sequence ID" value="AHB49468.1"/>
    <property type="molecule type" value="Genomic_DNA"/>
</dbReference>
<accession>V5SG02</accession>
<dbReference type="SUPFAM" id="SSF69754">
    <property type="entry name" value="Ribosome binding protein Y (YfiA homologue)"/>
    <property type="match status" value="1"/>
</dbReference>
<keyword evidence="3" id="KW-1185">Reference proteome</keyword>
<dbReference type="InterPro" id="IPR036567">
    <property type="entry name" value="RHF-like"/>
</dbReference>
<dbReference type="Gene3D" id="3.30.160.100">
    <property type="entry name" value="Ribosome hibernation promotion factor-like"/>
    <property type="match status" value="1"/>
</dbReference>
<proteinExistence type="predicted"/>
<dbReference type="RefSeq" id="WP_023788382.1">
    <property type="nucleotide sequence ID" value="NC_022997.1"/>
</dbReference>
<dbReference type="CDD" id="cd00552">
    <property type="entry name" value="RaiA"/>
    <property type="match status" value="1"/>
</dbReference>
<organism evidence="2 3">
    <name type="scientific">Hyphomicrobium nitrativorans NL23</name>
    <dbReference type="NCBI Taxonomy" id="1029756"/>
    <lineage>
        <taxon>Bacteria</taxon>
        <taxon>Pseudomonadati</taxon>
        <taxon>Pseudomonadota</taxon>
        <taxon>Alphaproteobacteria</taxon>
        <taxon>Hyphomicrobiales</taxon>
        <taxon>Hyphomicrobiaceae</taxon>
        <taxon>Hyphomicrobium</taxon>
    </lineage>
</organism>
<dbReference type="HOGENOM" id="CLU_112793_1_0_5"/>
<evidence type="ECO:0000313" key="2">
    <source>
        <dbReference type="EMBL" id="AHB49468.1"/>
    </source>
</evidence>
<keyword evidence="2" id="KW-0687">Ribonucleoprotein</keyword>
<dbReference type="GO" id="GO:0005840">
    <property type="term" value="C:ribosome"/>
    <property type="evidence" value="ECO:0007669"/>
    <property type="project" value="UniProtKB-KW"/>
</dbReference>
<dbReference type="PATRIC" id="fig|1029756.8.peg.3208"/>
<keyword evidence="2" id="KW-0689">Ribosomal protein</keyword>
<dbReference type="STRING" id="1029756.W911_15390"/>
<dbReference type="KEGG" id="hni:W911_15390"/>
<gene>
    <name evidence="2" type="ORF">W911_15390</name>
</gene>
<dbReference type="OrthoDB" id="9782252at2"/>
<feature type="region of interest" description="Disordered" evidence="1">
    <location>
        <begin position="103"/>
        <end position="127"/>
    </location>
</feature>
<evidence type="ECO:0000313" key="3">
    <source>
        <dbReference type="Proteomes" id="UP000018542"/>
    </source>
</evidence>
<reference evidence="2 3" key="1">
    <citation type="journal article" date="2014" name="Genome Announc.">
        <title>Complete Genome Sequence of Hyphomicrobium nitrativorans Strain NL23, a Denitrifying Bacterium Isolated from Biofilm of a Methanol-Fed Denitrification System Treating Seawater at the Montreal Biodome.</title>
        <authorList>
            <person name="Martineau C."/>
            <person name="Villeneuve C."/>
            <person name="Mauffrey F."/>
            <person name="Villemur R."/>
        </authorList>
    </citation>
    <scope>NUCLEOTIDE SEQUENCE [LARGE SCALE GENOMIC DNA]</scope>
    <source>
        <strain evidence="2">NL23</strain>
    </source>
</reference>
<dbReference type="Pfam" id="PF02482">
    <property type="entry name" value="Ribosomal_S30AE"/>
    <property type="match status" value="1"/>
</dbReference>
<feature type="compositionally biased region" description="Basic and acidic residues" evidence="1">
    <location>
        <begin position="103"/>
        <end position="114"/>
    </location>
</feature>
<dbReference type="InterPro" id="IPR003489">
    <property type="entry name" value="RHF/RaiA"/>
</dbReference>